<dbReference type="InterPro" id="IPR037018">
    <property type="entry name" value="GH65_N"/>
</dbReference>
<dbReference type="Pfam" id="PF03633">
    <property type="entry name" value="Glyco_hydro_65C"/>
    <property type="match status" value="1"/>
</dbReference>
<dbReference type="InterPro" id="IPR008928">
    <property type="entry name" value="6-hairpin_glycosidase_sf"/>
</dbReference>
<sequence length="917" mass="98788">MTYSPRLPRPARPLRAARSFRPVRLVAPLLAGALIAAIPPTTPSASAAQHNAAEHPTPCPRGDGWALSATRLDPDSGFDAYVGNGYLGQRVAPHGTGYAATGAKTGWPLFTPRYDGSFVAGLYAHNAKTTEGRQIAAALPTWTALDVATGGPGAETYSTATPAGRISHYRQTLFLRCGLVRTSLTWTASDGRATDLVYDVLADRVNAHVGAVRLRMTPHWSGEATVTDRIDGRGARRMSQTGGSGYSYRDRTMDVAFRTDGTGTDGAVASTLRPGAGVRDERPHTASPVRDLSARQSVTFPVRSGRSYELAKYVGVDTALTSRAPRADARAAASGAAERGWPALFAAHAAAWGRLWRSDIEVAGERQAALRRWVRSAQYGLLSSTRAGARDSISPTGLSSDNYAGLIFWDAETWMYPGLLATHPRLAKSVVEYRYRTRAGARANARRLGYPGLFYGWTSASKGDLWTECHSWDPPHCRTQNHLQSDIALAVWQYYQATGDEKWLRGRGWPLLKGIAEFWAGRVTRNDDGSYSVKDVAGPDEYSNGVDDAVFTNAGAATALRHATRAARLLGEPAPARWTRIADRLRIPYDARKQVFRQYAGYDGSLIKQADTVLLMYPLEWPMSARAAANTLDYYAARTDPDGPAMTDSVHAIDAAGIGDPGCSAYTYLTRAIKPFVRGPFELFSEARGEKAGAQDPLSGSPAQDFLTGKGGFLQVFTHGLTGLRPREDRVRLDPMLPPQLAAGVTLRGLRWQGRTYDVAIGAHQTVVRLTHGAPFTVETPEGDRLVSAGAPAVLKTRRPDLEPTANLARCRPATASSEEPGMYAGAAVDGSAATAWVPDGVSGSLTIDLGHAVRIAKVTPEWTATRPAWYAVETSPDGRRWHTGHPGLARYVRVTVRSADEKKRAGVAELSVTSAG</sequence>
<dbReference type="Pfam" id="PF03636">
    <property type="entry name" value="Glyco_hydro_65N"/>
    <property type="match status" value="1"/>
</dbReference>
<dbReference type="InterPro" id="IPR012341">
    <property type="entry name" value="6hp_glycosidase-like_sf"/>
</dbReference>
<feature type="domain" description="F5/8 type C" evidence="4">
    <location>
        <begin position="797"/>
        <end position="882"/>
    </location>
</feature>
<keyword evidence="1" id="KW-0378">Hydrolase</keyword>
<keyword evidence="3" id="KW-0732">Signal</keyword>
<evidence type="ECO:0000313" key="6">
    <source>
        <dbReference type="Proteomes" id="UP001500253"/>
    </source>
</evidence>
<gene>
    <name evidence="5" type="ORF">GCM10010246_24280</name>
</gene>
<evidence type="ECO:0000256" key="2">
    <source>
        <dbReference type="SAM" id="MobiDB-lite"/>
    </source>
</evidence>
<dbReference type="PROSITE" id="PS50022">
    <property type="entry name" value="FA58C_3"/>
    <property type="match status" value="1"/>
</dbReference>
<evidence type="ECO:0000259" key="4">
    <source>
        <dbReference type="PROSITE" id="PS50022"/>
    </source>
</evidence>
<dbReference type="Proteomes" id="UP001500253">
    <property type="component" value="Unassembled WGS sequence"/>
</dbReference>
<dbReference type="InterPro" id="IPR005196">
    <property type="entry name" value="Glyco_hydro_65_N"/>
</dbReference>
<keyword evidence="6" id="KW-1185">Reference proteome</keyword>
<dbReference type="Gene3D" id="2.70.98.40">
    <property type="entry name" value="Glycoside hydrolase, family 65, N-terminal domain"/>
    <property type="match status" value="1"/>
</dbReference>
<dbReference type="RefSeq" id="WP_346174478.1">
    <property type="nucleotide sequence ID" value="NZ_BAAASD010000007.1"/>
</dbReference>
<comment type="caution">
    <text evidence="5">The sequence shown here is derived from an EMBL/GenBank/DDBJ whole genome shotgun (WGS) entry which is preliminary data.</text>
</comment>
<dbReference type="InterPro" id="IPR005195">
    <property type="entry name" value="Glyco_hydro_65_M"/>
</dbReference>
<dbReference type="Pfam" id="PF00754">
    <property type="entry name" value="F5_F8_type_C"/>
    <property type="match status" value="1"/>
</dbReference>
<keyword evidence="1" id="KW-0326">Glycosidase</keyword>
<feature type="chain" id="PRO_5046099341" description="F5/8 type C domain-containing protein" evidence="3">
    <location>
        <begin position="48"/>
        <end position="917"/>
    </location>
</feature>
<dbReference type="PANTHER" id="PTHR11051">
    <property type="entry name" value="GLYCOSYL HYDROLASE-RELATED"/>
    <property type="match status" value="1"/>
</dbReference>
<dbReference type="Gene3D" id="1.50.10.10">
    <property type="match status" value="1"/>
</dbReference>
<reference evidence="5 6" key="1">
    <citation type="journal article" date="2019" name="Int. J. Syst. Evol. Microbiol.">
        <title>The Global Catalogue of Microorganisms (GCM) 10K type strain sequencing project: providing services to taxonomists for standard genome sequencing and annotation.</title>
        <authorList>
            <consortium name="The Broad Institute Genomics Platform"/>
            <consortium name="The Broad Institute Genome Sequencing Center for Infectious Disease"/>
            <person name="Wu L."/>
            <person name="Ma J."/>
        </authorList>
    </citation>
    <scope>NUCLEOTIDE SEQUENCE [LARGE SCALE GENOMIC DNA]</scope>
    <source>
        <strain evidence="5 6">JCM 4316</strain>
    </source>
</reference>
<dbReference type="EMBL" id="BAAASD010000007">
    <property type="protein sequence ID" value="GAA2338757.1"/>
    <property type="molecule type" value="Genomic_DNA"/>
</dbReference>
<dbReference type="PANTHER" id="PTHR11051:SF8">
    <property type="entry name" value="PROTEIN-GLUCOSYLGALACTOSYLHYDROXYLYSINE GLUCOSIDASE"/>
    <property type="match status" value="1"/>
</dbReference>
<accession>A0ABN3FWV3</accession>
<proteinExistence type="predicted"/>
<dbReference type="Gene3D" id="2.60.420.10">
    <property type="entry name" value="Maltose phosphorylase, domain 3"/>
    <property type="match status" value="1"/>
</dbReference>
<protein>
    <recommendedName>
        <fullName evidence="4">F5/8 type C domain-containing protein</fullName>
    </recommendedName>
</protein>
<dbReference type="InterPro" id="IPR000421">
    <property type="entry name" value="FA58C"/>
</dbReference>
<evidence type="ECO:0000256" key="1">
    <source>
        <dbReference type="ARBA" id="ARBA00023295"/>
    </source>
</evidence>
<dbReference type="InterPro" id="IPR008979">
    <property type="entry name" value="Galactose-bd-like_sf"/>
</dbReference>
<dbReference type="SUPFAM" id="SSF48208">
    <property type="entry name" value="Six-hairpin glycosidases"/>
    <property type="match status" value="1"/>
</dbReference>
<dbReference type="SUPFAM" id="SSF74650">
    <property type="entry name" value="Galactose mutarotase-like"/>
    <property type="match status" value="1"/>
</dbReference>
<dbReference type="InterPro" id="IPR005194">
    <property type="entry name" value="Glyco_hydro_65_C"/>
</dbReference>
<feature type="signal peptide" evidence="3">
    <location>
        <begin position="1"/>
        <end position="47"/>
    </location>
</feature>
<dbReference type="InterPro" id="IPR011013">
    <property type="entry name" value="Gal_mutarotase_sf_dom"/>
</dbReference>
<dbReference type="Pfam" id="PF03632">
    <property type="entry name" value="Glyco_hydro_65m"/>
    <property type="match status" value="1"/>
</dbReference>
<feature type="region of interest" description="Disordered" evidence="2">
    <location>
        <begin position="43"/>
        <end position="62"/>
    </location>
</feature>
<evidence type="ECO:0000313" key="5">
    <source>
        <dbReference type="EMBL" id="GAA2338757.1"/>
    </source>
</evidence>
<dbReference type="SUPFAM" id="SSF49785">
    <property type="entry name" value="Galactose-binding domain-like"/>
    <property type="match status" value="1"/>
</dbReference>
<name>A0ABN3FWV3_9ACTN</name>
<organism evidence="5 6">
    <name type="scientific">Streptomyces cuspidosporus</name>
    <dbReference type="NCBI Taxonomy" id="66882"/>
    <lineage>
        <taxon>Bacteria</taxon>
        <taxon>Bacillati</taxon>
        <taxon>Actinomycetota</taxon>
        <taxon>Actinomycetes</taxon>
        <taxon>Kitasatosporales</taxon>
        <taxon>Streptomycetaceae</taxon>
        <taxon>Streptomyces</taxon>
    </lineage>
</organism>
<dbReference type="Gene3D" id="2.60.120.260">
    <property type="entry name" value="Galactose-binding domain-like"/>
    <property type="match status" value="1"/>
</dbReference>
<evidence type="ECO:0000256" key="3">
    <source>
        <dbReference type="SAM" id="SignalP"/>
    </source>
</evidence>